<keyword evidence="2" id="KW-1185">Reference proteome</keyword>
<dbReference type="EMBL" id="CP071060">
    <property type="protein sequence ID" value="QSI75309.1"/>
    <property type="molecule type" value="Genomic_DNA"/>
</dbReference>
<dbReference type="RefSeq" id="WP_206252746.1">
    <property type="nucleotide sequence ID" value="NZ_CP071060.1"/>
</dbReference>
<accession>A0ABX7M0M5</accession>
<name>A0ABX7M0M5_9RHOO</name>
<proteinExistence type="predicted"/>
<organism evidence="1 2">
    <name type="scientific">Niveibacterium microcysteis</name>
    <dbReference type="NCBI Taxonomy" id="2811415"/>
    <lineage>
        <taxon>Bacteria</taxon>
        <taxon>Pseudomonadati</taxon>
        <taxon>Pseudomonadota</taxon>
        <taxon>Betaproteobacteria</taxon>
        <taxon>Rhodocyclales</taxon>
        <taxon>Rhodocyclaceae</taxon>
        <taxon>Niveibacterium</taxon>
    </lineage>
</organism>
<dbReference type="Proteomes" id="UP000663570">
    <property type="component" value="Chromosome"/>
</dbReference>
<gene>
    <name evidence="1" type="ORF">JY500_12365</name>
</gene>
<evidence type="ECO:0000313" key="2">
    <source>
        <dbReference type="Proteomes" id="UP000663570"/>
    </source>
</evidence>
<sequence length="97" mass="10174">MMKLLVVPFPYVFGNRLCRLIQASLRLYLLATFAWKTLGISSAYQALCAALSATTAYMRLGLGADKPEGVISAGSAGIQGLSRCYPAPQAAGSGTQS</sequence>
<protein>
    <submittedName>
        <fullName evidence="1">Uncharacterized protein</fullName>
    </submittedName>
</protein>
<reference evidence="1 2" key="1">
    <citation type="submission" date="2021-02" db="EMBL/GenBank/DDBJ databases">
        <title>Niveibacterium changnyeongensis HC41.</title>
        <authorList>
            <person name="Kang M."/>
        </authorList>
    </citation>
    <scope>NUCLEOTIDE SEQUENCE [LARGE SCALE GENOMIC DNA]</scope>
    <source>
        <strain evidence="1 2">HC41</strain>
    </source>
</reference>
<evidence type="ECO:0000313" key="1">
    <source>
        <dbReference type="EMBL" id="QSI75309.1"/>
    </source>
</evidence>